<dbReference type="AlphaFoldDB" id="A0AAV3P7W6"/>
<protein>
    <submittedName>
        <fullName evidence="1">Uncharacterized protein</fullName>
    </submittedName>
</protein>
<gene>
    <name evidence="1" type="ORF">LIER_36583</name>
</gene>
<comment type="caution">
    <text evidence="1">The sequence shown here is derived from an EMBL/GenBank/DDBJ whole genome shotgun (WGS) entry which is preliminary data.</text>
</comment>
<sequence>MNSLLELQDPQDTRSLLHAIALLLSLLTLRRRSGLVGCDSWENNDVAEKREEADKQAKRQASKKCEKQAATGVFKASKKGLSSTSKSMVVLDIMRGLVQENLWM</sequence>
<reference evidence="1 2" key="1">
    <citation type="submission" date="2024-01" db="EMBL/GenBank/DDBJ databases">
        <title>The complete chloroplast genome sequence of Lithospermum erythrorhizon: insights into the phylogenetic relationship among Boraginaceae species and the maternal lineages of purple gromwells.</title>
        <authorList>
            <person name="Okada T."/>
            <person name="Watanabe K."/>
        </authorList>
    </citation>
    <scope>NUCLEOTIDE SEQUENCE [LARGE SCALE GENOMIC DNA]</scope>
</reference>
<evidence type="ECO:0000313" key="1">
    <source>
        <dbReference type="EMBL" id="GAA0147779.1"/>
    </source>
</evidence>
<dbReference type="Proteomes" id="UP001454036">
    <property type="component" value="Unassembled WGS sequence"/>
</dbReference>
<keyword evidence="2" id="KW-1185">Reference proteome</keyword>
<dbReference type="EMBL" id="BAABME010016867">
    <property type="protein sequence ID" value="GAA0147779.1"/>
    <property type="molecule type" value="Genomic_DNA"/>
</dbReference>
<evidence type="ECO:0000313" key="2">
    <source>
        <dbReference type="Proteomes" id="UP001454036"/>
    </source>
</evidence>
<proteinExistence type="predicted"/>
<name>A0AAV3P7W6_LITER</name>
<accession>A0AAV3P7W6</accession>
<organism evidence="1 2">
    <name type="scientific">Lithospermum erythrorhizon</name>
    <name type="common">Purple gromwell</name>
    <name type="synonym">Lithospermum officinale var. erythrorhizon</name>
    <dbReference type="NCBI Taxonomy" id="34254"/>
    <lineage>
        <taxon>Eukaryota</taxon>
        <taxon>Viridiplantae</taxon>
        <taxon>Streptophyta</taxon>
        <taxon>Embryophyta</taxon>
        <taxon>Tracheophyta</taxon>
        <taxon>Spermatophyta</taxon>
        <taxon>Magnoliopsida</taxon>
        <taxon>eudicotyledons</taxon>
        <taxon>Gunneridae</taxon>
        <taxon>Pentapetalae</taxon>
        <taxon>asterids</taxon>
        <taxon>lamiids</taxon>
        <taxon>Boraginales</taxon>
        <taxon>Boraginaceae</taxon>
        <taxon>Boraginoideae</taxon>
        <taxon>Lithospermeae</taxon>
        <taxon>Lithospermum</taxon>
    </lineage>
</organism>